<dbReference type="PANTHER" id="PTHR31002:SF34">
    <property type="entry name" value="CELL WALL PROTEIN CWP1-RELATED"/>
    <property type="match status" value="1"/>
</dbReference>
<dbReference type="GeneID" id="28819850"/>
<feature type="domain" description="Agd3 C-terminal" evidence="3">
    <location>
        <begin position="650"/>
        <end position="712"/>
    </location>
</feature>
<protein>
    <recommendedName>
        <fullName evidence="6">Extracellular serine-rich protein</fullName>
    </recommendedName>
</protein>
<evidence type="ECO:0000313" key="5">
    <source>
        <dbReference type="Proteomes" id="UP000070700"/>
    </source>
</evidence>
<feature type="domain" description="Agd3 CBM87" evidence="2">
    <location>
        <begin position="53"/>
        <end position="265"/>
    </location>
</feature>
<evidence type="ECO:0008006" key="6">
    <source>
        <dbReference type="Google" id="ProtNLM"/>
    </source>
</evidence>
<dbReference type="PROSITE" id="PS00599">
    <property type="entry name" value="AA_TRANSFER_CLASS_2"/>
    <property type="match status" value="1"/>
</dbReference>
<dbReference type="InterPro" id="IPR001917">
    <property type="entry name" value="Aminotrans_II_pyridoxalP_BS"/>
</dbReference>
<accession>A0A132B729</accession>
<proteinExistence type="predicted"/>
<dbReference type="RefSeq" id="XP_018062567.1">
    <property type="nucleotide sequence ID" value="XM_018210124.1"/>
</dbReference>
<keyword evidence="5" id="KW-1185">Reference proteome</keyword>
<dbReference type="GO" id="GO:0016740">
    <property type="term" value="F:transferase activity"/>
    <property type="evidence" value="ECO:0007669"/>
    <property type="project" value="InterPro"/>
</dbReference>
<name>A0A132B729_MOLSC</name>
<evidence type="ECO:0000259" key="1">
    <source>
        <dbReference type="Pfam" id="PF25115"/>
    </source>
</evidence>
<dbReference type="KEGG" id="psco:LY89DRAFT_599894"/>
<evidence type="ECO:0000313" key="4">
    <source>
        <dbReference type="EMBL" id="KUJ08212.1"/>
    </source>
</evidence>
<dbReference type="Proteomes" id="UP000070700">
    <property type="component" value="Unassembled WGS sequence"/>
</dbReference>
<dbReference type="Pfam" id="PF25116">
    <property type="entry name" value="CBM87_Agd3"/>
    <property type="match status" value="1"/>
</dbReference>
<dbReference type="InterPro" id="IPR056827">
    <property type="entry name" value="CBM87_Agd3"/>
</dbReference>
<evidence type="ECO:0000259" key="2">
    <source>
        <dbReference type="Pfam" id="PF25116"/>
    </source>
</evidence>
<dbReference type="Pfam" id="PF25115">
    <property type="entry name" value="Agd3_CE"/>
    <property type="match status" value="1"/>
</dbReference>
<sequence length="714" mass="77060">MNNQTRHGRPPFWAPKPVQISNVTIIANTSTIAPDDSDAKLEERQVAGITSCKSTFLVIARDASSAYSAKSGLNDYGIPFEVLIVPAGGVALPPLSSATGVGNYGGFVILSEVSYADSAGNYASALTSAQWNTLYTYQRTFGARMVRLDVVPSAATGTTVVGSCCDGTLEQWMAISDQSQFPTAGIVVGAGLSTKGLYHYPASISNSTLAKAFALFGTTTGFTSNTVAGVINNFGNGRQQMVFFLGFATDWSTTSIILQHAWIHWATRGLYAGYRRVMLNTQIDDMFLTSPIYSGGTFRVEPADLAPHITWMAAVRAKLPTGSNWTMEVGHNGNGNIGVCRPTCGSGPIDYAAQPDPTAAQLEYVKPPGTGTSLWPATASTYPYSLACVTLDPLLNWWAKPAYRDAFMHISHTFTHEAQDAATYSDVMKEISWNQAWIAQWGLSGAKWFSGRGLIPPAITGLHNGDALKAWSENGLVNAVGDNTRPVLLNAVNEHWPLITTMAADNFDGIQITPRWATNIYYNCDTTACDVAEWKAIAQGSGTILDLLALEQSTNVRHLLALHHDAFMFHQANLRQADVATTTLGQGLTAKSGKWSLFQMWVEIVLGELMRVVTWPIISLKHDDIATAFAQRMARDNCNYTMTYTLDSVAQTITSITLSNPGNTCAAPIPITVPGPVKSTRRFTTEQLGGDPLTIWVPLVGAAEAFDLKTPVAW</sequence>
<dbReference type="InParanoid" id="A0A132B729"/>
<dbReference type="Pfam" id="PF25117">
    <property type="entry name" value="Agd3_C"/>
    <property type="match status" value="1"/>
</dbReference>
<dbReference type="AlphaFoldDB" id="A0A132B729"/>
<dbReference type="OrthoDB" id="2113314at2759"/>
<dbReference type="InterPro" id="IPR056826">
    <property type="entry name" value="Agd3_CE"/>
</dbReference>
<dbReference type="EMBL" id="KQ947436">
    <property type="protein sequence ID" value="KUJ08212.1"/>
    <property type="molecule type" value="Genomic_DNA"/>
</dbReference>
<feature type="domain" description="Agd3 deacetylase" evidence="1">
    <location>
        <begin position="279"/>
        <end position="642"/>
    </location>
</feature>
<organism evidence="4 5">
    <name type="scientific">Mollisia scopiformis</name>
    <name type="common">Conifer needle endophyte fungus</name>
    <name type="synonym">Phialocephala scopiformis</name>
    <dbReference type="NCBI Taxonomy" id="149040"/>
    <lineage>
        <taxon>Eukaryota</taxon>
        <taxon>Fungi</taxon>
        <taxon>Dikarya</taxon>
        <taxon>Ascomycota</taxon>
        <taxon>Pezizomycotina</taxon>
        <taxon>Leotiomycetes</taxon>
        <taxon>Helotiales</taxon>
        <taxon>Mollisiaceae</taxon>
        <taxon>Mollisia</taxon>
    </lineage>
</organism>
<dbReference type="InterPro" id="IPR050788">
    <property type="entry name" value="Yeast_SRP1/TIP1_CWP"/>
</dbReference>
<dbReference type="PANTHER" id="PTHR31002">
    <property type="entry name" value="SERIPAUPERIN"/>
    <property type="match status" value="1"/>
</dbReference>
<reference evidence="4 5" key="1">
    <citation type="submission" date="2015-10" db="EMBL/GenBank/DDBJ databases">
        <title>Full genome of DAOMC 229536 Phialocephala scopiformis, a fungal endophyte of spruce producing the potent anti-insectan compound rugulosin.</title>
        <authorList>
            <consortium name="DOE Joint Genome Institute"/>
            <person name="Walker A.K."/>
            <person name="Frasz S.L."/>
            <person name="Seifert K.A."/>
            <person name="Miller J.D."/>
            <person name="Mondo S.J."/>
            <person name="Labutti K."/>
            <person name="Lipzen A."/>
            <person name="Dockter R."/>
            <person name="Kennedy M."/>
            <person name="Grigoriev I.V."/>
            <person name="Spatafora J.W."/>
        </authorList>
    </citation>
    <scope>NUCLEOTIDE SEQUENCE [LARGE SCALE GENOMIC DNA]</scope>
    <source>
        <strain evidence="4 5">CBS 120377</strain>
    </source>
</reference>
<dbReference type="STRING" id="149040.A0A132B729"/>
<gene>
    <name evidence="4" type="ORF">LY89DRAFT_599894</name>
</gene>
<dbReference type="InterPro" id="IPR056825">
    <property type="entry name" value="Agd3_C"/>
</dbReference>
<evidence type="ECO:0000259" key="3">
    <source>
        <dbReference type="Pfam" id="PF25117"/>
    </source>
</evidence>